<accession>A0A2S9XFJ0</accession>
<evidence type="ECO:0000256" key="3">
    <source>
        <dbReference type="ARBA" id="ARBA00023002"/>
    </source>
</evidence>
<keyword evidence="2" id="KW-0479">Metal-binding</keyword>
<evidence type="ECO:0000256" key="4">
    <source>
        <dbReference type="ARBA" id="ARBA00023004"/>
    </source>
</evidence>
<dbReference type="Proteomes" id="UP000237968">
    <property type="component" value="Unassembled WGS sequence"/>
</dbReference>
<keyword evidence="3 7" id="KW-0560">Oxidoreductase</keyword>
<gene>
    <name evidence="7" type="primary">pobA</name>
    <name evidence="7" type="ORF">ENSA5_53960</name>
</gene>
<keyword evidence="7" id="KW-0223">Dioxygenase</keyword>
<reference evidence="7 8" key="1">
    <citation type="submission" date="2018-03" db="EMBL/GenBank/DDBJ databases">
        <title>Draft Genome Sequences of the Obligatory Marine Myxobacteria Enhygromyxa salina SWB005.</title>
        <authorList>
            <person name="Poehlein A."/>
            <person name="Moghaddam J.A."/>
            <person name="Harms H."/>
            <person name="Alanjari M."/>
            <person name="Koenig G.M."/>
            <person name="Daniel R."/>
            <person name="Schaeberle T.F."/>
        </authorList>
    </citation>
    <scope>NUCLEOTIDE SEQUENCE [LARGE SCALE GENOMIC DNA]</scope>
    <source>
        <strain evidence="7 8">SWB005</strain>
    </source>
</reference>
<dbReference type="PANTHER" id="PTHR21266:SF60">
    <property type="entry name" value="3-KETOSTEROID-9-ALPHA-MONOOXYGENASE, OXYGENASE COMPONENT"/>
    <property type="match status" value="1"/>
</dbReference>
<organism evidence="7 8">
    <name type="scientific">Enhygromyxa salina</name>
    <dbReference type="NCBI Taxonomy" id="215803"/>
    <lineage>
        <taxon>Bacteria</taxon>
        <taxon>Pseudomonadati</taxon>
        <taxon>Myxococcota</taxon>
        <taxon>Polyangia</taxon>
        <taxon>Nannocystales</taxon>
        <taxon>Nannocystaceae</taxon>
        <taxon>Enhygromyxa</taxon>
    </lineage>
</organism>
<evidence type="ECO:0000313" key="8">
    <source>
        <dbReference type="Proteomes" id="UP000237968"/>
    </source>
</evidence>
<evidence type="ECO:0000256" key="2">
    <source>
        <dbReference type="ARBA" id="ARBA00022723"/>
    </source>
</evidence>
<dbReference type="InterPro" id="IPR050584">
    <property type="entry name" value="Cholesterol_7-desaturase"/>
</dbReference>
<keyword evidence="5" id="KW-0411">Iron-sulfur</keyword>
<keyword evidence="4" id="KW-0408">Iron</keyword>
<dbReference type="OrthoDB" id="9800167at2"/>
<dbReference type="AlphaFoldDB" id="A0A2S9XFJ0"/>
<evidence type="ECO:0000313" key="7">
    <source>
        <dbReference type="EMBL" id="PRP91636.1"/>
    </source>
</evidence>
<keyword evidence="8" id="KW-1185">Reference proteome</keyword>
<comment type="caution">
    <text evidence="7">The sequence shown here is derived from an EMBL/GenBank/DDBJ whole genome shotgun (WGS) entry which is preliminary data.</text>
</comment>
<dbReference type="InterPro" id="IPR017941">
    <property type="entry name" value="Rieske_2Fe-2S"/>
</dbReference>
<proteinExistence type="predicted"/>
<dbReference type="PROSITE" id="PS51296">
    <property type="entry name" value="RIESKE"/>
    <property type="match status" value="1"/>
</dbReference>
<evidence type="ECO:0000259" key="6">
    <source>
        <dbReference type="PROSITE" id="PS51296"/>
    </source>
</evidence>
<dbReference type="SUPFAM" id="SSF50022">
    <property type="entry name" value="ISP domain"/>
    <property type="match status" value="1"/>
</dbReference>
<name>A0A2S9XFJ0_9BACT</name>
<dbReference type="Gene3D" id="2.102.10.10">
    <property type="entry name" value="Rieske [2Fe-2S] iron-sulphur domain"/>
    <property type="match status" value="1"/>
</dbReference>
<dbReference type="PANTHER" id="PTHR21266">
    <property type="entry name" value="IRON-SULFUR DOMAIN CONTAINING PROTEIN"/>
    <property type="match status" value="1"/>
</dbReference>
<dbReference type="EMBL" id="PVNK01000234">
    <property type="protein sequence ID" value="PRP91636.1"/>
    <property type="molecule type" value="Genomic_DNA"/>
</dbReference>
<dbReference type="Pfam" id="PF00355">
    <property type="entry name" value="Rieske"/>
    <property type="match status" value="1"/>
</dbReference>
<dbReference type="PROSITE" id="PS00570">
    <property type="entry name" value="RING_HYDROXYL_ALPHA"/>
    <property type="match status" value="1"/>
</dbReference>
<dbReference type="SUPFAM" id="SSF55961">
    <property type="entry name" value="Bet v1-like"/>
    <property type="match status" value="1"/>
</dbReference>
<dbReference type="GO" id="GO:0051537">
    <property type="term" value="F:2 iron, 2 sulfur cluster binding"/>
    <property type="evidence" value="ECO:0007669"/>
    <property type="project" value="UniProtKB-KW"/>
</dbReference>
<evidence type="ECO:0000256" key="1">
    <source>
        <dbReference type="ARBA" id="ARBA00022714"/>
    </source>
</evidence>
<protein>
    <submittedName>
        <fullName evidence="7">Phenoxybenzoate dioxygenase subunit alpha</fullName>
        <ecNumber evidence="7">1.14.12.-</ecNumber>
    </submittedName>
</protein>
<dbReference type="EC" id="1.14.12.-" evidence="7"/>
<evidence type="ECO:0000256" key="5">
    <source>
        <dbReference type="ARBA" id="ARBA00023014"/>
    </source>
</evidence>
<dbReference type="InterPro" id="IPR015881">
    <property type="entry name" value="ARHD_Rieske_2Fe_2S"/>
</dbReference>
<keyword evidence="1" id="KW-0001">2Fe-2S</keyword>
<feature type="domain" description="Rieske" evidence="6">
    <location>
        <begin position="27"/>
        <end position="130"/>
    </location>
</feature>
<dbReference type="InterPro" id="IPR036922">
    <property type="entry name" value="Rieske_2Fe-2S_sf"/>
</dbReference>
<dbReference type="GO" id="GO:0051213">
    <property type="term" value="F:dioxygenase activity"/>
    <property type="evidence" value="ECO:0007669"/>
    <property type="project" value="UniProtKB-KW"/>
</dbReference>
<dbReference type="GO" id="GO:0005506">
    <property type="term" value="F:iron ion binding"/>
    <property type="evidence" value="ECO:0007669"/>
    <property type="project" value="InterPro"/>
</dbReference>
<sequence length="375" mass="43340">MVKAPQYSQFEYTDRDTLAGRLMRRYWHPVYLSRELESGRAKPLRVMGENFAIYRSETGVPRITAERCPHRGAGLSLGTVEDDCLRCRYHGWKFAPSGECVDQPIERKSFAHKVRIDTYPCEDYLGLVWMYLGEGEPPPMPRWRRLEGDLPRFAVSDFRRFNYFHDLENVIDDAHQRHVHRDSIYQDSEYADEMPLLTAHETSYGIEHNSTFSNGDKRALLYIAPNCVYFRTSASRLRGCDGLLWQVPVDDFHHRIFFVVTAVEDEAQRLLGAMRDRLKSNGPAKPQTPAHEIIDSIVSGRMRFEDIEPRSDRLFIEDGAVLTSQGVIPDRSLDRLGASDAAVSLLRKIWSREMRALDLGEPLREYSWPDDVRPT</sequence>